<dbReference type="Gene3D" id="3.30.9.10">
    <property type="entry name" value="D-Amino Acid Oxidase, subunit A, domain 2"/>
    <property type="match status" value="1"/>
</dbReference>
<dbReference type="GO" id="GO:0016020">
    <property type="term" value="C:membrane"/>
    <property type="evidence" value="ECO:0007669"/>
    <property type="project" value="InterPro"/>
</dbReference>
<protein>
    <submittedName>
        <fullName evidence="8">FAD dependent oxidoreductase</fullName>
    </submittedName>
</protein>
<evidence type="ECO:0000259" key="7">
    <source>
        <dbReference type="PROSITE" id="PS51296"/>
    </source>
</evidence>
<evidence type="ECO:0000256" key="5">
    <source>
        <dbReference type="ARBA" id="ARBA00023157"/>
    </source>
</evidence>
<accession>A0A6J4N960</accession>
<feature type="domain" description="Rieske" evidence="7">
    <location>
        <begin position="411"/>
        <end position="501"/>
    </location>
</feature>
<dbReference type="GO" id="GO:0016705">
    <property type="term" value="F:oxidoreductase activity, acting on paired donors, with incorporation or reduction of molecular oxygen"/>
    <property type="evidence" value="ECO:0007669"/>
    <property type="project" value="UniProtKB-ARBA"/>
</dbReference>
<keyword evidence="2" id="KW-0479">Metal-binding</keyword>
<dbReference type="Pfam" id="PF00355">
    <property type="entry name" value="Rieske"/>
    <property type="match status" value="1"/>
</dbReference>
<dbReference type="PROSITE" id="PS51296">
    <property type="entry name" value="RIESKE"/>
    <property type="match status" value="1"/>
</dbReference>
<organism evidence="8">
    <name type="scientific">uncultured Nocardioidaceae bacterium</name>
    <dbReference type="NCBI Taxonomy" id="253824"/>
    <lineage>
        <taxon>Bacteria</taxon>
        <taxon>Bacillati</taxon>
        <taxon>Actinomycetota</taxon>
        <taxon>Actinomycetes</taxon>
        <taxon>Propionibacteriales</taxon>
        <taxon>Nocardioidaceae</taxon>
        <taxon>environmental samples</taxon>
    </lineage>
</organism>
<evidence type="ECO:0000256" key="3">
    <source>
        <dbReference type="ARBA" id="ARBA00023004"/>
    </source>
</evidence>
<keyword evidence="4" id="KW-0411">Iron-sulfur</keyword>
<keyword evidence="3" id="KW-0408">Iron</keyword>
<dbReference type="InterPro" id="IPR005805">
    <property type="entry name" value="Rieske_Fe-S_prot_C"/>
</dbReference>
<dbReference type="Gene3D" id="2.102.10.10">
    <property type="entry name" value="Rieske [2Fe-2S] iron-sulphur domain"/>
    <property type="match status" value="1"/>
</dbReference>
<name>A0A6J4N960_9ACTN</name>
<dbReference type="EMBL" id="CADCUK010000137">
    <property type="protein sequence ID" value="CAA9379467.1"/>
    <property type="molecule type" value="Genomic_DNA"/>
</dbReference>
<evidence type="ECO:0000313" key="8">
    <source>
        <dbReference type="EMBL" id="CAA9379467.1"/>
    </source>
</evidence>
<dbReference type="PRINTS" id="PR00162">
    <property type="entry name" value="RIESKE"/>
</dbReference>
<dbReference type="InterPro" id="IPR017941">
    <property type="entry name" value="Rieske_2Fe-2S"/>
</dbReference>
<dbReference type="SUPFAM" id="SSF50022">
    <property type="entry name" value="ISP domain"/>
    <property type="match status" value="1"/>
</dbReference>
<evidence type="ECO:0000256" key="4">
    <source>
        <dbReference type="ARBA" id="ARBA00023014"/>
    </source>
</evidence>
<evidence type="ECO:0000256" key="1">
    <source>
        <dbReference type="ARBA" id="ARBA00022714"/>
    </source>
</evidence>
<evidence type="ECO:0000256" key="6">
    <source>
        <dbReference type="SAM" id="MobiDB-lite"/>
    </source>
</evidence>
<feature type="region of interest" description="Disordered" evidence="6">
    <location>
        <begin position="474"/>
        <end position="501"/>
    </location>
</feature>
<proteinExistence type="predicted"/>
<gene>
    <name evidence="8" type="ORF">AVDCRST_MAG47-2032</name>
</gene>
<dbReference type="GO" id="GO:0046872">
    <property type="term" value="F:metal ion binding"/>
    <property type="evidence" value="ECO:0007669"/>
    <property type="project" value="UniProtKB-KW"/>
</dbReference>
<dbReference type="GO" id="GO:0004497">
    <property type="term" value="F:monooxygenase activity"/>
    <property type="evidence" value="ECO:0007669"/>
    <property type="project" value="UniProtKB-ARBA"/>
</dbReference>
<dbReference type="InterPro" id="IPR006076">
    <property type="entry name" value="FAD-dep_OxRdtase"/>
</dbReference>
<reference evidence="8" key="1">
    <citation type="submission" date="2020-02" db="EMBL/GenBank/DDBJ databases">
        <authorList>
            <person name="Meier V. D."/>
        </authorList>
    </citation>
    <scope>NUCLEOTIDE SEQUENCE</scope>
    <source>
        <strain evidence="8">AVDCRST_MAG47</strain>
    </source>
</reference>
<keyword evidence="1" id="KW-0001">2Fe-2S</keyword>
<dbReference type="GO" id="GO:0051537">
    <property type="term" value="F:2 iron, 2 sulfur cluster binding"/>
    <property type="evidence" value="ECO:0007669"/>
    <property type="project" value="UniProtKB-KW"/>
</dbReference>
<dbReference type="AlphaFoldDB" id="A0A6J4N960"/>
<dbReference type="SUPFAM" id="SSF51905">
    <property type="entry name" value="FAD/NAD(P)-binding domain"/>
    <property type="match status" value="1"/>
</dbReference>
<dbReference type="PANTHER" id="PTHR13847">
    <property type="entry name" value="SARCOSINE DEHYDROGENASE-RELATED"/>
    <property type="match status" value="1"/>
</dbReference>
<dbReference type="PANTHER" id="PTHR13847:SF274">
    <property type="entry name" value="RIESKE 2FE-2S IRON-SULFUR PROTEIN YHFW-RELATED"/>
    <property type="match status" value="1"/>
</dbReference>
<evidence type="ECO:0000256" key="2">
    <source>
        <dbReference type="ARBA" id="ARBA00022723"/>
    </source>
</evidence>
<dbReference type="Pfam" id="PF01266">
    <property type="entry name" value="DAO"/>
    <property type="match status" value="1"/>
</dbReference>
<dbReference type="Gene3D" id="3.50.50.60">
    <property type="entry name" value="FAD/NAD(P)-binding domain"/>
    <property type="match status" value="1"/>
</dbReference>
<keyword evidence="5" id="KW-1015">Disulfide bond</keyword>
<dbReference type="GO" id="GO:0005737">
    <property type="term" value="C:cytoplasm"/>
    <property type="evidence" value="ECO:0007669"/>
    <property type="project" value="TreeGrafter"/>
</dbReference>
<dbReference type="InterPro" id="IPR036188">
    <property type="entry name" value="FAD/NAD-bd_sf"/>
</dbReference>
<dbReference type="InterPro" id="IPR036922">
    <property type="entry name" value="Rieske_2Fe-2S_sf"/>
</dbReference>
<sequence>MTSLWLDRPFERVTDPFPTDSSFQDVVVGAGLTGLTTAVLLARAGRKVGVVEARHFGAVTTGRTTAKASLLQGTKLSGILKSHTKAAAQAYVEANREGQAWVRRFCEDHGVGVQTRDAIVYAAKPTELPSVRKEHKTADSLGLEVDWVDELDVPFPNHGATVLPGQIQFDPMELLQALVVELHEHGGTLHEGFRVRSVSRTGRPELQLDNGGTISADNVVLATGIPILDRAMTFAKVEPQRSYLLAYTGPEVPLGMYLSVGSSSRSLRDVPTEDGTNVFLVGGSGHTVGRTGSEELHVQELRDWTQEHFPGAIETHAWSAQDYSPYDGLPMMGKLPLGLGRIYYGTGYDKWGMTNAVAASLSIAAQILGGKEPGWAKALDHRIPKPRAGLHAADINAKVGVRMAAGHVRAELFNAPDSVPEGEGKVGRDPLLPTGTSTVDGVTCKVQAICTHLGGALKWNDSEKSWDCPLHGSRFAPDGEVLEGPATRPLARQDAEETVSS</sequence>